<dbReference type="Pfam" id="PF00001">
    <property type="entry name" value="7tm_1"/>
    <property type="match status" value="1"/>
</dbReference>
<dbReference type="PROSITE" id="PS50262">
    <property type="entry name" value="G_PROTEIN_RECEP_F1_2"/>
    <property type="match status" value="1"/>
</dbReference>
<dbReference type="PRINTS" id="PR00237">
    <property type="entry name" value="GPCRRHODOPSN"/>
</dbReference>
<evidence type="ECO:0000313" key="9">
    <source>
        <dbReference type="Proteomes" id="UP001159427"/>
    </source>
</evidence>
<feature type="transmembrane region" description="Helical" evidence="6">
    <location>
        <begin position="105"/>
        <end position="127"/>
    </location>
</feature>
<comment type="subcellular location">
    <subcellularLocation>
        <location evidence="1">Cell membrane</location>
        <topology evidence="1">Multi-pass membrane protein</topology>
    </subcellularLocation>
</comment>
<keyword evidence="3 6" id="KW-0812">Transmembrane</keyword>
<feature type="transmembrane region" description="Helical" evidence="6">
    <location>
        <begin position="235"/>
        <end position="252"/>
    </location>
</feature>
<dbReference type="PANTHER" id="PTHR22750">
    <property type="entry name" value="G-PROTEIN COUPLED RECEPTOR"/>
    <property type="match status" value="1"/>
</dbReference>
<evidence type="ECO:0000313" key="8">
    <source>
        <dbReference type="EMBL" id="CAH3021213.1"/>
    </source>
</evidence>
<protein>
    <recommendedName>
        <fullName evidence="7">G-protein coupled receptors family 1 profile domain-containing protein</fullName>
    </recommendedName>
</protein>
<keyword evidence="9" id="KW-1185">Reference proteome</keyword>
<evidence type="ECO:0000256" key="6">
    <source>
        <dbReference type="SAM" id="Phobius"/>
    </source>
</evidence>
<dbReference type="InterPro" id="IPR017452">
    <property type="entry name" value="GPCR_Rhodpsn_7TM"/>
</dbReference>
<feature type="transmembrane region" description="Helical" evidence="6">
    <location>
        <begin position="64"/>
        <end position="85"/>
    </location>
</feature>
<dbReference type="SUPFAM" id="SSF81321">
    <property type="entry name" value="Family A G protein-coupled receptor-like"/>
    <property type="match status" value="1"/>
</dbReference>
<evidence type="ECO:0000256" key="3">
    <source>
        <dbReference type="ARBA" id="ARBA00022692"/>
    </source>
</evidence>
<accession>A0ABN8LYW6</accession>
<evidence type="ECO:0000256" key="4">
    <source>
        <dbReference type="ARBA" id="ARBA00022989"/>
    </source>
</evidence>
<dbReference type="Proteomes" id="UP001159427">
    <property type="component" value="Unassembled WGS sequence"/>
</dbReference>
<keyword evidence="5 6" id="KW-0472">Membrane</keyword>
<evidence type="ECO:0000256" key="1">
    <source>
        <dbReference type="ARBA" id="ARBA00004651"/>
    </source>
</evidence>
<feature type="transmembrane region" description="Helical" evidence="6">
    <location>
        <begin position="258"/>
        <end position="281"/>
    </location>
</feature>
<dbReference type="Gene3D" id="1.20.1070.10">
    <property type="entry name" value="Rhodopsin 7-helix transmembrane proteins"/>
    <property type="match status" value="1"/>
</dbReference>
<feature type="transmembrane region" description="Helical" evidence="6">
    <location>
        <begin position="32"/>
        <end position="52"/>
    </location>
</feature>
<reference evidence="8 9" key="1">
    <citation type="submission" date="2022-05" db="EMBL/GenBank/DDBJ databases">
        <authorList>
            <consortium name="Genoscope - CEA"/>
            <person name="William W."/>
        </authorList>
    </citation>
    <scope>NUCLEOTIDE SEQUENCE [LARGE SCALE GENOMIC DNA]</scope>
</reference>
<keyword evidence="4 6" id="KW-1133">Transmembrane helix</keyword>
<sequence>MAEYNAHCKQLSSFILWETEALFKTNDVVLCTINAISVAFAILINLLIAIVMKKKDLIKTPCHILVFSLTAIDLVAALVPKPLYIDLRLAIYREHVTSCSLNRKARVTESAIIFCVGCSFLHLVCIARDRCNALCHPVRYRTPGKMKVTTWLACGCWVTWGIIVVLIESGVFAERTQLAIRGSIAVLLLGSLAIYQVKTILIVFRYNHSVINDINSLEVQRLVMREKKVLTDTRITLAIFSLLFIPTAILSVTQPSGLYANVVFPWSMAITLLNSSINPLIQLWRNRRLLRVITESLFGGLTRP</sequence>
<dbReference type="InterPro" id="IPR000276">
    <property type="entry name" value="GPCR_Rhodpsn"/>
</dbReference>
<proteinExistence type="predicted"/>
<organism evidence="8 9">
    <name type="scientific">Porites evermanni</name>
    <dbReference type="NCBI Taxonomy" id="104178"/>
    <lineage>
        <taxon>Eukaryota</taxon>
        <taxon>Metazoa</taxon>
        <taxon>Cnidaria</taxon>
        <taxon>Anthozoa</taxon>
        <taxon>Hexacorallia</taxon>
        <taxon>Scleractinia</taxon>
        <taxon>Fungiina</taxon>
        <taxon>Poritidae</taxon>
        <taxon>Porites</taxon>
    </lineage>
</organism>
<evidence type="ECO:0000256" key="5">
    <source>
        <dbReference type="ARBA" id="ARBA00023136"/>
    </source>
</evidence>
<comment type="caution">
    <text evidence="8">The sequence shown here is derived from an EMBL/GenBank/DDBJ whole genome shotgun (WGS) entry which is preliminary data.</text>
</comment>
<dbReference type="EMBL" id="CALNXI010000173">
    <property type="protein sequence ID" value="CAH3021213.1"/>
    <property type="molecule type" value="Genomic_DNA"/>
</dbReference>
<gene>
    <name evidence="8" type="ORF">PEVE_00010375</name>
</gene>
<dbReference type="CDD" id="cd00637">
    <property type="entry name" value="7tm_classA_rhodopsin-like"/>
    <property type="match status" value="1"/>
</dbReference>
<feature type="transmembrane region" description="Helical" evidence="6">
    <location>
        <begin position="148"/>
        <end position="167"/>
    </location>
</feature>
<feature type="transmembrane region" description="Helical" evidence="6">
    <location>
        <begin position="179"/>
        <end position="197"/>
    </location>
</feature>
<name>A0ABN8LYW6_9CNID</name>
<evidence type="ECO:0000256" key="2">
    <source>
        <dbReference type="ARBA" id="ARBA00022475"/>
    </source>
</evidence>
<evidence type="ECO:0000259" key="7">
    <source>
        <dbReference type="PROSITE" id="PS50262"/>
    </source>
</evidence>
<keyword evidence="2" id="KW-1003">Cell membrane</keyword>
<feature type="domain" description="G-protein coupled receptors family 1 profile" evidence="7">
    <location>
        <begin position="44"/>
        <end position="282"/>
    </location>
</feature>